<gene>
    <name evidence="1" type="ORF">A6K76_12730</name>
</gene>
<reference evidence="1 2" key="1">
    <citation type="submission" date="2016-07" db="EMBL/GenBank/DDBJ databases">
        <title>Caryophanon latum genome sequencing.</title>
        <authorList>
            <person name="Verma A."/>
            <person name="Pal Y."/>
            <person name="Krishnamurthi S."/>
        </authorList>
    </citation>
    <scope>NUCLEOTIDE SEQUENCE [LARGE SCALE GENOMIC DNA]</scope>
    <source>
        <strain evidence="1 2">DSM 14151</strain>
    </source>
</reference>
<dbReference type="Proteomes" id="UP000093482">
    <property type="component" value="Unassembled WGS sequence"/>
</dbReference>
<comment type="caution">
    <text evidence="1">The sequence shown here is derived from an EMBL/GenBank/DDBJ whole genome shotgun (WGS) entry which is preliminary data.</text>
</comment>
<keyword evidence="2" id="KW-1185">Reference proteome</keyword>
<dbReference type="AlphaFoldDB" id="A0A1C0YPY3"/>
<proteinExistence type="predicted"/>
<dbReference type="EMBL" id="MATO01000044">
    <property type="protein sequence ID" value="OCS89212.1"/>
    <property type="molecule type" value="Genomic_DNA"/>
</dbReference>
<sequence>MLHNLKHVGIDKEEYVVMCFKESVGLVELRQTTATEHDLGASYRYVGYDEGHSLQQQQYVRTGRGNECEFIAKLGGNTKFFRPNRILR</sequence>
<name>A0A1C0YPY3_9BACL</name>
<organism evidence="1 2">
    <name type="scientific">Caryophanon latum</name>
    <dbReference type="NCBI Taxonomy" id="33977"/>
    <lineage>
        <taxon>Bacteria</taxon>
        <taxon>Bacillati</taxon>
        <taxon>Bacillota</taxon>
        <taxon>Bacilli</taxon>
        <taxon>Bacillales</taxon>
        <taxon>Caryophanaceae</taxon>
        <taxon>Caryophanon</taxon>
    </lineage>
</organism>
<protein>
    <submittedName>
        <fullName evidence="1">Uncharacterized protein</fullName>
    </submittedName>
</protein>
<accession>A0A1C0YPY3</accession>
<evidence type="ECO:0000313" key="1">
    <source>
        <dbReference type="EMBL" id="OCS89212.1"/>
    </source>
</evidence>
<evidence type="ECO:0000313" key="2">
    <source>
        <dbReference type="Proteomes" id="UP000093482"/>
    </source>
</evidence>